<evidence type="ECO:0000313" key="4">
    <source>
        <dbReference type="Proteomes" id="UP000003986"/>
    </source>
</evidence>
<feature type="compositionally biased region" description="Basic and acidic residues" evidence="1">
    <location>
        <begin position="1"/>
        <end position="16"/>
    </location>
</feature>
<feature type="region of interest" description="Disordered" evidence="1">
    <location>
        <begin position="1"/>
        <end position="33"/>
    </location>
</feature>
<dbReference type="AlphaFoldDB" id="D6AQT8"/>
<evidence type="ECO:0000256" key="1">
    <source>
        <dbReference type="SAM" id="MobiDB-lite"/>
    </source>
</evidence>
<organism evidence="3 4">
    <name type="scientific">Streptomyces filamentosus NRRL 15998</name>
    <dbReference type="NCBI Taxonomy" id="457431"/>
    <lineage>
        <taxon>Bacteria</taxon>
        <taxon>Bacillati</taxon>
        <taxon>Actinomycetota</taxon>
        <taxon>Actinomycetes</taxon>
        <taxon>Kitasatosporales</taxon>
        <taxon>Streptomycetaceae</taxon>
        <taxon>Streptomyces</taxon>
    </lineage>
</organism>
<dbReference type="InterPro" id="IPR025965">
    <property type="entry name" value="FlgD/Vpr_Ig-like"/>
</dbReference>
<gene>
    <name evidence="3" type="ORF">SSGG_05210</name>
</gene>
<sequence>MVDRVRSADARHRSTDKGGQVSRHLYTNSHSRRAGRTAAAAAVALAAGLGTALPATAHAAGAAEAAEVLIPAPDAFGEGPEKILATGRYGVLHREGEDYLWTNSYNRRTRVVTELAGVPEELLVGGHDEHNRAIYTQQRADGGTDIVRIGIEDPAFTRTSTVPAHYLNLRFAGGWTIATVDKGDGTYEMRVPRGGDPSEDPLVRLPAGATTDAEPVVLGAQGSEAVIGYRLADGSPGYGILTGYDGRVKPLPVTGDASSFRITQMNVSWFSRNGSGGQGVRILPRSGTGTPKVVPLATRSPDSEVTAFVVEDSIVWHEGLGGPLRLTPHAGVDTERTLLPTVEFAQLRAEGYGGVLALGKGADGKRAIHSFSQDGSGTVFDLVMREVPGVKTADGEIGALSLDRGRLRYVNSLVGKDTLHGKAVGTGLDPAEGDRLADFPGLAAGRFADGTDEGLARLVTDPASGKDTLVTGDAPEPESEGLLLPGTSGRILDASPEFVLYESGGRQYVVDIARDLVVRDQRAQGAALAGDRLYKSAPGKPGTVNVVDPRSGRATASHDLGVDCVPSELQVSGSLVYWSCASRDAAGVYDTATHRDYPAPVSRVLLGDRFLAARDASGDLRLTALRPDGSTGDLGAVTGLKPPTDDDGRGTTWTLDPAAGKLAWVGTDDTIHVTAPQQAASPPVVTHSAVPATADGEWKAAWWLSKPVASWQVTLVRRSNGETVRTWTGEDTRGTVRVSWDGASASGDPVPAGGYTWRLTAAPADGSGDDVTASGTLRVTAG</sequence>
<reference evidence="4" key="2">
    <citation type="submission" date="2008-12" db="EMBL/GenBank/DDBJ databases">
        <title>Annotation of Streptomyces roseosporus strain NRRL 15998.</title>
        <authorList>
            <consortium name="The Broad Institute Genome Sequencing Platform"/>
            <consortium name="Broad Institute Microbial Sequencing Center"/>
            <person name="Fischbach M."/>
            <person name="Ward D."/>
            <person name="Young S."/>
            <person name="Kodira C.D."/>
            <person name="Zeng Q."/>
            <person name="Koehrsen M."/>
            <person name="Godfrey P."/>
            <person name="Alvarado L."/>
            <person name="Berlin A.M."/>
            <person name="Borenstein D."/>
            <person name="Chen Z."/>
            <person name="Engels R."/>
            <person name="Freedman E."/>
            <person name="Gellesch M."/>
            <person name="Goldberg J."/>
            <person name="Griggs A."/>
            <person name="Gujja S."/>
            <person name="Heiman D.I."/>
            <person name="Hepburn T.A."/>
            <person name="Howarth C."/>
            <person name="Jen D."/>
            <person name="Larson L."/>
            <person name="Lewis B."/>
            <person name="Mehta T."/>
            <person name="Park D."/>
            <person name="Pearson M."/>
            <person name="Roberts A."/>
            <person name="Saif S."/>
            <person name="Shea T.D."/>
            <person name="Shenoy N."/>
            <person name="Sisk P."/>
            <person name="Stolte C."/>
            <person name="Sykes S.N."/>
            <person name="Walk T."/>
            <person name="White J."/>
            <person name="Yandava C."/>
            <person name="Straight P."/>
            <person name="Clardy J."/>
            <person name="Hung D."/>
            <person name="Kolter R."/>
            <person name="Mekalanos J."/>
            <person name="Walker S."/>
            <person name="Walsh C.T."/>
            <person name="Wieland B.L.C."/>
            <person name="Ilzarbe M."/>
            <person name="Galagan J."/>
            <person name="Nusbaum C."/>
            <person name="Birren B."/>
        </authorList>
    </citation>
    <scope>NUCLEOTIDE SEQUENCE [LARGE SCALE GENOMIC DNA]</scope>
    <source>
        <strain evidence="4">NRRL 15998</strain>
    </source>
</reference>
<dbReference type="EMBL" id="DS999644">
    <property type="protein sequence ID" value="EFE77843.2"/>
    <property type="molecule type" value="Genomic_DNA"/>
</dbReference>
<dbReference type="Gene3D" id="2.60.40.4070">
    <property type="match status" value="1"/>
</dbReference>
<dbReference type="Proteomes" id="UP000003986">
    <property type="component" value="Unassembled WGS sequence"/>
</dbReference>
<proteinExistence type="predicted"/>
<feature type="domain" description="FlgD/Vpr Ig-like" evidence="2">
    <location>
        <begin position="694"/>
        <end position="762"/>
    </location>
</feature>
<protein>
    <submittedName>
        <fullName evidence="3">Predicted protein</fullName>
    </submittedName>
</protein>
<name>D6AQT8_STRFL</name>
<accession>D6AQT8</accession>
<dbReference type="Pfam" id="PF13860">
    <property type="entry name" value="FlgD_ig"/>
    <property type="match status" value="1"/>
</dbReference>
<evidence type="ECO:0000313" key="3">
    <source>
        <dbReference type="EMBL" id="EFE77843.2"/>
    </source>
</evidence>
<feature type="region of interest" description="Disordered" evidence="1">
    <location>
        <begin position="466"/>
        <end position="486"/>
    </location>
</feature>
<reference evidence="4" key="1">
    <citation type="submission" date="2008-10" db="EMBL/GenBank/DDBJ databases">
        <authorList>
            <person name="Molnar K."/>
        </authorList>
    </citation>
    <scope>NUCLEOTIDE SEQUENCE [LARGE SCALE GENOMIC DNA]</scope>
    <source>
        <strain evidence="4">NRRL 15998</strain>
    </source>
</reference>
<evidence type="ECO:0000259" key="2">
    <source>
        <dbReference type="Pfam" id="PF13860"/>
    </source>
</evidence>